<dbReference type="InterPro" id="IPR011913">
    <property type="entry name" value="RfaE_dom_I"/>
</dbReference>
<evidence type="ECO:0000256" key="2">
    <source>
        <dbReference type="ARBA" id="ARBA00022777"/>
    </source>
</evidence>
<accession>W2TXS6</accession>
<dbReference type="KEGG" id="nai:NECAME_16098"/>
<keyword evidence="2" id="KW-0418">Kinase</keyword>
<evidence type="ECO:0000313" key="5">
    <source>
        <dbReference type="Proteomes" id="UP000053676"/>
    </source>
</evidence>
<dbReference type="GO" id="GO:0016757">
    <property type="term" value="F:glycosyltransferase activity"/>
    <property type="evidence" value="ECO:0007669"/>
    <property type="project" value="InterPro"/>
</dbReference>
<dbReference type="CDD" id="cd03789">
    <property type="entry name" value="GT9_LPS_heptosyltransferase"/>
    <property type="match status" value="1"/>
</dbReference>
<dbReference type="GO" id="GO:0005829">
    <property type="term" value="C:cytosol"/>
    <property type="evidence" value="ECO:0007669"/>
    <property type="project" value="TreeGrafter"/>
</dbReference>
<evidence type="ECO:0000259" key="3">
    <source>
        <dbReference type="Pfam" id="PF00294"/>
    </source>
</evidence>
<dbReference type="InterPro" id="IPR011611">
    <property type="entry name" value="PfkB_dom"/>
</dbReference>
<dbReference type="GO" id="GO:0016773">
    <property type="term" value="F:phosphotransferase activity, alcohol group as acceptor"/>
    <property type="evidence" value="ECO:0007669"/>
    <property type="project" value="InterPro"/>
</dbReference>
<proteinExistence type="predicted"/>
<dbReference type="STRING" id="51031.W2TXS6"/>
<dbReference type="Gene3D" id="3.40.50.2000">
    <property type="entry name" value="Glycogen Phosphorylase B"/>
    <property type="match status" value="2"/>
</dbReference>
<dbReference type="InterPro" id="IPR029056">
    <property type="entry name" value="Ribokinase-like"/>
</dbReference>
<dbReference type="OrthoDB" id="6156201at2759"/>
<dbReference type="Proteomes" id="UP000053676">
    <property type="component" value="Unassembled WGS sequence"/>
</dbReference>
<reference evidence="5" key="1">
    <citation type="journal article" date="2014" name="Nat. Genet.">
        <title>Genome of the human hookworm Necator americanus.</title>
        <authorList>
            <person name="Tang Y.T."/>
            <person name="Gao X."/>
            <person name="Rosa B.A."/>
            <person name="Abubucker S."/>
            <person name="Hallsworth-Pepin K."/>
            <person name="Martin J."/>
            <person name="Tyagi R."/>
            <person name="Heizer E."/>
            <person name="Zhang X."/>
            <person name="Bhonagiri-Palsikar V."/>
            <person name="Minx P."/>
            <person name="Warren W.C."/>
            <person name="Wang Q."/>
            <person name="Zhan B."/>
            <person name="Hotez P.J."/>
            <person name="Sternberg P.W."/>
            <person name="Dougall A."/>
            <person name="Gaze S.T."/>
            <person name="Mulvenna J."/>
            <person name="Sotillo J."/>
            <person name="Ranganathan S."/>
            <person name="Rabelo E.M."/>
            <person name="Wilson R.K."/>
            <person name="Felgner P.L."/>
            <person name="Bethony J."/>
            <person name="Hawdon J.M."/>
            <person name="Gasser R.B."/>
            <person name="Loukas A."/>
            <person name="Mitreva M."/>
        </authorList>
    </citation>
    <scope>NUCLEOTIDE SEQUENCE [LARGE SCALE GENOMIC DNA]</scope>
</reference>
<protein>
    <recommendedName>
        <fullName evidence="3">Carbohydrate kinase PfkB domain-containing protein</fullName>
    </recommendedName>
</protein>
<dbReference type="Pfam" id="PF01075">
    <property type="entry name" value="Glyco_transf_9"/>
    <property type="match status" value="1"/>
</dbReference>
<gene>
    <name evidence="4" type="ORF">NECAME_16098</name>
</gene>
<dbReference type="SUPFAM" id="SSF53613">
    <property type="entry name" value="Ribokinase-like"/>
    <property type="match status" value="1"/>
</dbReference>
<keyword evidence="5" id="KW-1185">Reference proteome</keyword>
<name>W2TXS6_NECAM</name>
<dbReference type="Pfam" id="PF00294">
    <property type="entry name" value="PfkB"/>
    <property type="match status" value="1"/>
</dbReference>
<dbReference type="InterPro" id="IPR002201">
    <property type="entry name" value="Glyco_trans_9"/>
</dbReference>
<dbReference type="AlphaFoldDB" id="W2TXS6"/>
<dbReference type="SUPFAM" id="SSF53756">
    <property type="entry name" value="UDP-Glycosyltransferase/glycogen phosphorylase"/>
    <property type="match status" value="1"/>
</dbReference>
<dbReference type="PROSITE" id="PS00583">
    <property type="entry name" value="PFKB_KINASES_1"/>
    <property type="match status" value="1"/>
</dbReference>
<keyword evidence="1" id="KW-0808">Transferase</keyword>
<dbReference type="Gene3D" id="3.40.1190.20">
    <property type="match status" value="1"/>
</dbReference>
<dbReference type="InterPro" id="IPR002173">
    <property type="entry name" value="Carboh/pur_kinase_PfkB_CS"/>
</dbReference>
<sequence length="701" mass="78358">MNLDFSKSSVLVAGDVMLDRYWFGDTTRISPEAPVPVVHVSRVSATAGGAANVAVNISNLGAKSGLISVVGADEAGRELKAILDEARVNCHFLEANDFPTVVKLRLLARGQQVVRADFEERPERELLLPLVDIFSKELADHSVVVFSDYGKGGLCHLQSMMEAALAKHKIVLVDPKGSDYSAYRGATLLTPNRDEFALVAGRWSSDSEFERKAFKLCDELELRALLITRSEEGMSLFSNGRHLHIKAEAREVYDVSAAGNRLREYRLVLWTGLALRQTSGQLRDSFAAQIAKTYRGVFRALALNGDVPLKYRMLILPSYTASLIASVPPLRSIGLHKPFRLLGSAVSLLSERFLIKKSELFRPAGAAARTREEARALKQADAKQRRILVTRAMGGIGDLFMMTPGLLALKQKYPQASIDFAIPKSFHAVFEGLPGIRLINIDEDAIEIRKYKRWVNLTDCPAGKLESKQYPNVRQNRIEIFARSMGISKARLSRAHGFLPFYRVRESEREWAQRYLQKINPDGRPVIGVQPFAADSYRNWPHMEKLVEELSHSYCVLVFHHEPLNGFRFDNVTTVVEPLRNSIALASLCERLVVLDSSFLHIAAALKVPTIAIFGAISGRLRTKDYPNIQLLAPSKAEFPCYPCWRHEHKPCHLTNGRESICLRAISVDSVVSGLKKDLTQWRELPSTGNKVVTWMRFGGE</sequence>
<dbReference type="PANTHER" id="PTHR46969:SF1">
    <property type="entry name" value="BIFUNCTIONAL PROTEIN HLDE"/>
    <property type="match status" value="1"/>
</dbReference>
<dbReference type="EMBL" id="KI657483">
    <property type="protein sequence ID" value="ETN86865.1"/>
    <property type="molecule type" value="Genomic_DNA"/>
</dbReference>
<evidence type="ECO:0000256" key="1">
    <source>
        <dbReference type="ARBA" id="ARBA00022679"/>
    </source>
</evidence>
<dbReference type="GO" id="GO:0033785">
    <property type="term" value="F:heptose 7-phosphate kinase activity"/>
    <property type="evidence" value="ECO:0007669"/>
    <property type="project" value="TreeGrafter"/>
</dbReference>
<dbReference type="CDD" id="cd01172">
    <property type="entry name" value="RfaE_like"/>
    <property type="match status" value="1"/>
</dbReference>
<feature type="domain" description="Carbohydrate kinase PfkB" evidence="3">
    <location>
        <begin position="9"/>
        <end position="259"/>
    </location>
</feature>
<dbReference type="PANTHER" id="PTHR46969">
    <property type="entry name" value="BIFUNCTIONAL PROTEIN HLDE"/>
    <property type="match status" value="1"/>
</dbReference>
<dbReference type="GO" id="GO:0033786">
    <property type="term" value="F:heptose-1-phosphate adenylyltransferase activity"/>
    <property type="evidence" value="ECO:0007669"/>
    <property type="project" value="TreeGrafter"/>
</dbReference>
<evidence type="ECO:0000313" key="4">
    <source>
        <dbReference type="EMBL" id="ETN86865.1"/>
    </source>
</evidence>
<organism evidence="4 5">
    <name type="scientific">Necator americanus</name>
    <name type="common">Human hookworm</name>
    <dbReference type="NCBI Taxonomy" id="51031"/>
    <lineage>
        <taxon>Eukaryota</taxon>
        <taxon>Metazoa</taxon>
        <taxon>Ecdysozoa</taxon>
        <taxon>Nematoda</taxon>
        <taxon>Chromadorea</taxon>
        <taxon>Rhabditida</taxon>
        <taxon>Rhabditina</taxon>
        <taxon>Rhabditomorpha</taxon>
        <taxon>Strongyloidea</taxon>
        <taxon>Ancylostomatidae</taxon>
        <taxon>Bunostominae</taxon>
        <taxon>Necator</taxon>
    </lineage>
</organism>